<evidence type="ECO:0000313" key="14">
    <source>
        <dbReference type="RefSeq" id="XP_005109334.1"/>
    </source>
</evidence>
<dbReference type="Proteomes" id="UP000694888">
    <property type="component" value="Unplaced"/>
</dbReference>
<evidence type="ECO:0000256" key="7">
    <source>
        <dbReference type="ARBA" id="ARBA00036823"/>
    </source>
</evidence>
<proteinExistence type="inferred from homology"/>
<sequence length="125" mass="14011">MPLVTIQTNAKSVPKDYQSRVFEFFKELFITPNLGITIETGKDMTFGGSSDPTVTISILAVARFHPDTNPRLHKAIAEFFSTTLNIPVEKTVVVLQRTAPVNVSFNAKPLPDFLARDRDIEFWQG</sequence>
<organism evidence="13 14">
    <name type="scientific">Aplysia californica</name>
    <name type="common">California sea hare</name>
    <dbReference type="NCBI Taxonomy" id="6500"/>
    <lineage>
        <taxon>Eukaryota</taxon>
        <taxon>Metazoa</taxon>
        <taxon>Spiralia</taxon>
        <taxon>Lophotrochozoa</taxon>
        <taxon>Mollusca</taxon>
        <taxon>Gastropoda</taxon>
        <taxon>Heterobranchia</taxon>
        <taxon>Euthyneura</taxon>
        <taxon>Tectipleura</taxon>
        <taxon>Aplysiida</taxon>
        <taxon>Aplysioidea</taxon>
        <taxon>Aplysiidae</taxon>
        <taxon>Aplysia</taxon>
    </lineage>
</organism>
<comment type="catalytic activity">
    <reaction evidence="6">
        <text>3-phenylpyruvate = enol-phenylpyruvate</text>
        <dbReference type="Rhea" id="RHEA:17097"/>
        <dbReference type="ChEBI" id="CHEBI:16815"/>
        <dbReference type="ChEBI" id="CHEBI:18005"/>
        <dbReference type="EC" id="5.3.2.1"/>
    </reaction>
</comment>
<evidence type="ECO:0000256" key="9">
    <source>
        <dbReference type="ARBA" id="ARBA00039086"/>
    </source>
</evidence>
<evidence type="ECO:0000256" key="1">
    <source>
        <dbReference type="ARBA" id="ARBA00004613"/>
    </source>
</evidence>
<evidence type="ECO:0000256" key="10">
    <source>
        <dbReference type="ARBA" id="ARBA00041631"/>
    </source>
</evidence>
<accession>A0ABM0K5P4</accession>
<keyword evidence="5" id="KW-0413">Isomerase</keyword>
<name>A0ABM0K5P4_APLCA</name>
<dbReference type="RefSeq" id="XP_005109334.1">
    <property type="nucleotide sequence ID" value="XM_005109277.2"/>
</dbReference>
<evidence type="ECO:0000256" key="6">
    <source>
        <dbReference type="ARBA" id="ARBA00036735"/>
    </source>
</evidence>
<evidence type="ECO:0000313" key="13">
    <source>
        <dbReference type="Proteomes" id="UP000694888"/>
    </source>
</evidence>
<keyword evidence="3" id="KW-0202">Cytokine</keyword>
<dbReference type="EC" id="5.3.3.12" evidence="8"/>
<dbReference type="GeneID" id="101854828"/>
<evidence type="ECO:0000256" key="12">
    <source>
        <dbReference type="ARBA" id="ARBA00042730"/>
    </source>
</evidence>
<dbReference type="InterPro" id="IPR001398">
    <property type="entry name" value="Macrophage_inhib_fac"/>
</dbReference>
<reference evidence="14" key="1">
    <citation type="submission" date="2025-08" db="UniProtKB">
        <authorList>
            <consortium name="RefSeq"/>
        </authorList>
    </citation>
    <scope>IDENTIFICATION</scope>
</reference>
<evidence type="ECO:0000256" key="11">
    <source>
        <dbReference type="ARBA" id="ARBA00041912"/>
    </source>
</evidence>
<dbReference type="PANTHER" id="PTHR11954">
    <property type="entry name" value="D-DOPACHROME DECARBOXYLASE"/>
    <property type="match status" value="1"/>
</dbReference>
<gene>
    <name evidence="14" type="primary">LOC101854828</name>
</gene>
<dbReference type="Gene3D" id="3.30.429.10">
    <property type="entry name" value="Macrophage Migration Inhibitory Factor"/>
    <property type="match status" value="1"/>
</dbReference>
<dbReference type="InterPro" id="IPR014347">
    <property type="entry name" value="Tautomerase/MIF_sf"/>
</dbReference>
<comment type="subcellular location">
    <subcellularLocation>
        <location evidence="1">Secreted</location>
    </subcellularLocation>
</comment>
<protein>
    <recommendedName>
        <fullName evidence="12">L-dopachrome isomerase</fullName>
        <ecNumber evidence="9">5.3.2.1</ecNumber>
        <ecNumber evidence="8">5.3.3.12</ecNumber>
    </recommendedName>
    <alternativeName>
        <fullName evidence="10">L-dopachrome tautomerase</fullName>
    </alternativeName>
    <alternativeName>
        <fullName evidence="11">Phenylpyruvate tautomerase</fullName>
    </alternativeName>
</protein>
<evidence type="ECO:0000256" key="2">
    <source>
        <dbReference type="ARBA" id="ARBA00005851"/>
    </source>
</evidence>
<evidence type="ECO:0000256" key="4">
    <source>
        <dbReference type="ARBA" id="ARBA00022525"/>
    </source>
</evidence>
<dbReference type="PANTHER" id="PTHR11954:SF6">
    <property type="entry name" value="MACROPHAGE MIGRATION INHIBITORY FACTOR"/>
    <property type="match status" value="1"/>
</dbReference>
<comment type="catalytic activity">
    <reaction evidence="7">
        <text>L-dopachrome = 5,6-dihydroxyindole-2-carboxylate</text>
        <dbReference type="Rhea" id="RHEA:13041"/>
        <dbReference type="ChEBI" id="CHEBI:16875"/>
        <dbReference type="ChEBI" id="CHEBI:57509"/>
        <dbReference type="EC" id="5.3.3.12"/>
    </reaction>
</comment>
<evidence type="ECO:0000256" key="8">
    <source>
        <dbReference type="ARBA" id="ARBA00038932"/>
    </source>
</evidence>
<evidence type="ECO:0000256" key="3">
    <source>
        <dbReference type="ARBA" id="ARBA00022514"/>
    </source>
</evidence>
<comment type="similarity">
    <text evidence="2">Belongs to the MIF family.</text>
</comment>
<dbReference type="SUPFAM" id="SSF55331">
    <property type="entry name" value="Tautomerase/MIF"/>
    <property type="match status" value="1"/>
</dbReference>
<dbReference type="Pfam" id="PF01187">
    <property type="entry name" value="MIF"/>
    <property type="match status" value="1"/>
</dbReference>
<dbReference type="EC" id="5.3.2.1" evidence="9"/>
<keyword evidence="4" id="KW-0964">Secreted</keyword>
<evidence type="ECO:0000256" key="5">
    <source>
        <dbReference type="ARBA" id="ARBA00023235"/>
    </source>
</evidence>
<keyword evidence="13" id="KW-1185">Reference proteome</keyword>